<keyword evidence="4" id="KW-1185">Reference proteome</keyword>
<keyword evidence="3" id="KW-0012">Acyltransferase</keyword>
<reference evidence="3 4" key="1">
    <citation type="submission" date="2024-08" db="EMBL/GenBank/DDBJ databases">
        <authorList>
            <person name="Lu H."/>
        </authorList>
    </citation>
    <scope>NUCLEOTIDE SEQUENCE [LARGE SCALE GENOMIC DNA]</scope>
    <source>
        <strain evidence="3 4">BYS87W</strain>
    </source>
</reference>
<feature type="domain" description="BioF2-like acetyltransferase" evidence="2">
    <location>
        <begin position="252"/>
        <end position="386"/>
    </location>
</feature>
<dbReference type="SUPFAM" id="SSF55729">
    <property type="entry name" value="Acyl-CoA N-acyltransferases (Nat)"/>
    <property type="match status" value="1"/>
</dbReference>
<feature type="region of interest" description="Disordered" evidence="1">
    <location>
        <begin position="421"/>
        <end position="441"/>
    </location>
</feature>
<dbReference type="GO" id="GO:0016746">
    <property type="term" value="F:acyltransferase activity"/>
    <property type="evidence" value="ECO:0007669"/>
    <property type="project" value="UniProtKB-KW"/>
</dbReference>
<name>A0ABW7H2P9_9BURK</name>
<feature type="compositionally biased region" description="Basic and acidic residues" evidence="1">
    <location>
        <begin position="421"/>
        <end position="432"/>
    </location>
</feature>
<accession>A0ABW7H2P9</accession>
<evidence type="ECO:0000313" key="4">
    <source>
        <dbReference type="Proteomes" id="UP001606303"/>
    </source>
</evidence>
<protein>
    <submittedName>
        <fullName evidence="3">GNAT family N-acetyltransferase</fullName>
        <ecNumber evidence="3">2.3.1.-</ecNumber>
    </submittedName>
</protein>
<dbReference type="EMBL" id="JBIGIB010000005">
    <property type="protein sequence ID" value="MFG6468496.1"/>
    <property type="molecule type" value="Genomic_DNA"/>
</dbReference>
<sequence length="441" mass="48359">MSASRPTKKPLQATVARLTRTGRALGKLKPQPVHPAQALHDIQARRSARRRSSGLQLVLADRVDFLNPAHWDRLATHSVFLSREYLRVLEAHAPDNLEPRYAMAYADGEPVAALLLQRVTVSGPQLRKPGRVSGLKRLVQAPMQGLQEHLLVCGNLLVWGPRAMALSPDVDTTLLWHGIGEAIYRLRRADKLQGQSDLALIKDLPLPGSDAPAALRLLGYRTVDTEPDMVLTLRPEWRTWDDYLASMTSGYRSAAKKLLKDCTAAGVSLRDITAEDMQARADELHALYSQVHEAQGLRLATLTPGYLPALAAALGPRFRCRVAEHADGRWLGFVTSVHDGDTTLGYYIGYDRAANADAPIYLTLLQSTVQDAIAFGSSRLSLGRTALEPKAKMGAKPEPLSCAVRHRVSALNWITTALTRTAEHDEPPERSPFKAVPTDAA</sequence>
<proteinExistence type="predicted"/>
<dbReference type="EC" id="2.3.1.-" evidence="3"/>
<dbReference type="RefSeq" id="WP_394386701.1">
    <property type="nucleotide sequence ID" value="NZ_JBIGIB010000005.1"/>
</dbReference>
<organism evidence="3 4">
    <name type="scientific">Pelomonas baiyunensis</name>
    <dbReference type="NCBI Taxonomy" id="3299026"/>
    <lineage>
        <taxon>Bacteria</taxon>
        <taxon>Pseudomonadati</taxon>
        <taxon>Pseudomonadota</taxon>
        <taxon>Betaproteobacteria</taxon>
        <taxon>Burkholderiales</taxon>
        <taxon>Sphaerotilaceae</taxon>
        <taxon>Roseateles</taxon>
    </lineage>
</organism>
<evidence type="ECO:0000259" key="2">
    <source>
        <dbReference type="Pfam" id="PF13480"/>
    </source>
</evidence>
<dbReference type="Proteomes" id="UP001606303">
    <property type="component" value="Unassembled WGS sequence"/>
</dbReference>
<dbReference type="InterPro" id="IPR038740">
    <property type="entry name" value="BioF2-like_GNAT_dom"/>
</dbReference>
<dbReference type="InterPro" id="IPR016181">
    <property type="entry name" value="Acyl_CoA_acyltransferase"/>
</dbReference>
<gene>
    <name evidence="3" type="ORF">ACG01O_17870</name>
</gene>
<keyword evidence="3" id="KW-0808">Transferase</keyword>
<dbReference type="Gene3D" id="3.40.630.30">
    <property type="match status" value="1"/>
</dbReference>
<dbReference type="Pfam" id="PF13480">
    <property type="entry name" value="Acetyltransf_6"/>
    <property type="match status" value="1"/>
</dbReference>
<evidence type="ECO:0000256" key="1">
    <source>
        <dbReference type="SAM" id="MobiDB-lite"/>
    </source>
</evidence>
<comment type="caution">
    <text evidence="3">The sequence shown here is derived from an EMBL/GenBank/DDBJ whole genome shotgun (WGS) entry which is preliminary data.</text>
</comment>
<evidence type="ECO:0000313" key="3">
    <source>
        <dbReference type="EMBL" id="MFG6468496.1"/>
    </source>
</evidence>